<dbReference type="SUPFAM" id="SSF140459">
    <property type="entry name" value="PE/PPE dimer-like"/>
    <property type="match status" value="1"/>
</dbReference>
<feature type="domain" description="PPE" evidence="3">
    <location>
        <begin position="3"/>
        <end position="55"/>
    </location>
</feature>
<feature type="region of interest" description="Disordered" evidence="2">
    <location>
        <begin position="46"/>
        <end position="76"/>
    </location>
</feature>
<gene>
    <name evidence="4" type="ORF">BZL30_8154</name>
</gene>
<name>A0A1V3WHC5_MYCKA</name>
<evidence type="ECO:0000313" key="5">
    <source>
        <dbReference type="Proteomes" id="UP000189229"/>
    </source>
</evidence>
<sequence>MMNFSVLPPEINSARMFVGAGPGPMLSAAAAWDGLAAELQAAATSFSSVTSELAAPPGRGRRRRRWQPRPHPTWGG</sequence>
<proteinExistence type="inferred from homology"/>
<evidence type="ECO:0000256" key="1">
    <source>
        <dbReference type="ARBA" id="ARBA00010652"/>
    </source>
</evidence>
<dbReference type="Gene3D" id="1.20.1260.20">
    <property type="entry name" value="PPE superfamily"/>
    <property type="match status" value="1"/>
</dbReference>
<dbReference type="PANTHER" id="PTHR46766">
    <property type="entry name" value="GLUTAMINE-RICH PROTEIN 2"/>
    <property type="match status" value="1"/>
</dbReference>
<dbReference type="Pfam" id="PF00823">
    <property type="entry name" value="PPE"/>
    <property type="match status" value="1"/>
</dbReference>
<dbReference type="AlphaFoldDB" id="A0A1V3WHC5"/>
<comment type="similarity">
    <text evidence="1">Belongs to the mycobacterial PPE family.</text>
</comment>
<dbReference type="InterPro" id="IPR000030">
    <property type="entry name" value="PPE_dom"/>
</dbReference>
<evidence type="ECO:0000256" key="2">
    <source>
        <dbReference type="SAM" id="MobiDB-lite"/>
    </source>
</evidence>
<accession>A0A1V3WHC5</accession>
<comment type="caution">
    <text evidence="4">The sequence shown here is derived from an EMBL/GenBank/DDBJ whole genome shotgun (WGS) entry which is preliminary data.</text>
</comment>
<dbReference type="GO" id="GO:0052572">
    <property type="term" value="P:response to host immune response"/>
    <property type="evidence" value="ECO:0007669"/>
    <property type="project" value="TreeGrafter"/>
</dbReference>
<dbReference type="EMBL" id="MVBM01000009">
    <property type="protein sequence ID" value="OOK66369.1"/>
    <property type="molecule type" value="Genomic_DNA"/>
</dbReference>
<protein>
    <submittedName>
        <fullName evidence="4">PPE family protein</fullName>
    </submittedName>
</protein>
<feature type="compositionally biased region" description="Basic residues" evidence="2">
    <location>
        <begin position="59"/>
        <end position="68"/>
    </location>
</feature>
<organism evidence="4 5">
    <name type="scientific">Mycobacterium kansasii</name>
    <dbReference type="NCBI Taxonomy" id="1768"/>
    <lineage>
        <taxon>Bacteria</taxon>
        <taxon>Bacillati</taxon>
        <taxon>Actinomycetota</taxon>
        <taxon>Actinomycetes</taxon>
        <taxon>Mycobacteriales</taxon>
        <taxon>Mycobacteriaceae</taxon>
        <taxon>Mycobacterium</taxon>
    </lineage>
</organism>
<dbReference type="Proteomes" id="UP000189229">
    <property type="component" value="Unassembled WGS sequence"/>
</dbReference>
<evidence type="ECO:0000259" key="3">
    <source>
        <dbReference type="Pfam" id="PF00823"/>
    </source>
</evidence>
<dbReference type="InterPro" id="IPR038332">
    <property type="entry name" value="PPE_sf"/>
</dbReference>
<dbReference type="PANTHER" id="PTHR46766:SF1">
    <property type="entry name" value="GLUTAMINE-RICH PROTEIN 2"/>
    <property type="match status" value="1"/>
</dbReference>
<reference evidence="4 5" key="1">
    <citation type="submission" date="2017-02" db="EMBL/GenBank/DDBJ databases">
        <title>Complete genome sequences of Mycobacterium kansasii strains isolated from rhesus macaques.</title>
        <authorList>
            <person name="Panda A."/>
            <person name="Nagaraj S."/>
            <person name="Zhao X."/>
            <person name="Tettelin H."/>
            <person name="Detolla L.J."/>
        </authorList>
    </citation>
    <scope>NUCLEOTIDE SEQUENCE [LARGE SCALE GENOMIC DNA]</scope>
    <source>
        <strain evidence="4 5">11-3813</strain>
    </source>
</reference>
<evidence type="ECO:0000313" key="4">
    <source>
        <dbReference type="EMBL" id="OOK66369.1"/>
    </source>
</evidence>